<dbReference type="Pfam" id="PF03816">
    <property type="entry name" value="LytR_cpsA_psr"/>
    <property type="match status" value="1"/>
</dbReference>
<dbReference type="InterPro" id="IPR004474">
    <property type="entry name" value="LytR_CpsA_psr"/>
</dbReference>
<proteinExistence type="inferred from homology"/>
<dbReference type="OrthoDB" id="9782542at2"/>
<comment type="similarity">
    <text evidence="1">Belongs to the LytR/CpsA/Psr (LCP) family.</text>
</comment>
<accession>A0A3A5HC66</accession>
<dbReference type="EMBL" id="QYRP01000002">
    <property type="protein sequence ID" value="RJS47872.1"/>
    <property type="molecule type" value="Genomic_DNA"/>
</dbReference>
<gene>
    <name evidence="4" type="ORF">D4739_09225</name>
</gene>
<evidence type="ECO:0000313" key="5">
    <source>
        <dbReference type="Proteomes" id="UP000276542"/>
    </source>
</evidence>
<organism evidence="4 5">
    <name type="scientific">Nocardioides cavernaquae</name>
    <dbReference type="NCBI Taxonomy" id="2321396"/>
    <lineage>
        <taxon>Bacteria</taxon>
        <taxon>Bacillati</taxon>
        <taxon>Actinomycetota</taxon>
        <taxon>Actinomycetes</taxon>
        <taxon>Propionibacteriales</taxon>
        <taxon>Nocardioidaceae</taxon>
        <taxon>Nocardioides</taxon>
    </lineage>
</organism>
<evidence type="ECO:0000256" key="1">
    <source>
        <dbReference type="ARBA" id="ARBA00006068"/>
    </source>
</evidence>
<reference evidence="5" key="1">
    <citation type="submission" date="2018-09" db="EMBL/GenBank/DDBJ databases">
        <authorList>
            <person name="Zhu H."/>
        </authorList>
    </citation>
    <scope>NUCLEOTIDE SEQUENCE [LARGE SCALE GENOMIC DNA]</scope>
    <source>
        <strain evidence="5">K1W22B-1</strain>
    </source>
</reference>
<evidence type="ECO:0000259" key="3">
    <source>
        <dbReference type="Pfam" id="PF03816"/>
    </source>
</evidence>
<feature type="region of interest" description="Disordered" evidence="2">
    <location>
        <begin position="309"/>
        <end position="359"/>
    </location>
</feature>
<dbReference type="Proteomes" id="UP000276542">
    <property type="component" value="Unassembled WGS sequence"/>
</dbReference>
<dbReference type="InterPro" id="IPR050922">
    <property type="entry name" value="LytR/CpsA/Psr_CW_biosynth"/>
</dbReference>
<protein>
    <submittedName>
        <fullName evidence="4">LytR family transcriptional regulator</fullName>
    </submittedName>
</protein>
<dbReference type="Gene3D" id="3.40.630.190">
    <property type="entry name" value="LCP protein"/>
    <property type="match status" value="1"/>
</dbReference>
<feature type="domain" description="Cell envelope-related transcriptional attenuator" evidence="3">
    <location>
        <begin position="64"/>
        <end position="219"/>
    </location>
</feature>
<feature type="compositionally biased region" description="Low complexity" evidence="2">
    <location>
        <begin position="323"/>
        <end position="338"/>
    </location>
</feature>
<dbReference type="PANTHER" id="PTHR33392">
    <property type="entry name" value="POLYISOPRENYL-TEICHOIC ACID--PEPTIDOGLYCAN TEICHOIC ACID TRANSFERASE TAGU"/>
    <property type="match status" value="1"/>
</dbReference>
<dbReference type="NCBIfam" id="TIGR00350">
    <property type="entry name" value="lytR_cpsA_psr"/>
    <property type="match status" value="1"/>
</dbReference>
<evidence type="ECO:0000256" key="2">
    <source>
        <dbReference type="SAM" id="MobiDB-lite"/>
    </source>
</evidence>
<evidence type="ECO:0000313" key="4">
    <source>
        <dbReference type="EMBL" id="RJS47872.1"/>
    </source>
</evidence>
<keyword evidence="5" id="KW-1185">Reference proteome</keyword>
<comment type="caution">
    <text evidence="4">The sequence shown here is derived from an EMBL/GenBank/DDBJ whole genome shotgun (WGS) entry which is preliminary data.</text>
</comment>
<name>A0A3A5HC66_9ACTN</name>
<dbReference type="PANTHER" id="PTHR33392:SF6">
    <property type="entry name" value="POLYISOPRENYL-TEICHOIC ACID--PEPTIDOGLYCAN TEICHOIC ACID TRANSFERASE TAGU"/>
    <property type="match status" value="1"/>
</dbReference>
<dbReference type="AlphaFoldDB" id="A0A3A5HC66"/>
<sequence>MLFVSYTYRTLNGNLNVVSIETLTNRPVKEKVEGDRQPINVLVMGSDSRDGANNIDGLTGGGQRSDTTMLLHLSADRKQAYGVSLPRDAMVERPECKKKNGDVIPGGFAMWNDAFSYGGPLCTVQQTEQLTGIRIDHFVVVDFSGFKDMVDAVDGVEICVPEEVNDTHGNIHLDAGRREVRGKEALDYVRVRSNISANGDIGRMKRQQVFIASMVNKVLSGQTLGNPVRLINFLKAATKSLTVDKAMGNLKEMADLGAQFRDIKLSDIKFITVPWSFWPENPNRLIWKTEESKELWRKIRKDLPLSKRLSSEAVTADESPGASDKPSPSSSPSSSPSDEPSDEPTKSAEEIAEENGLCA</sequence>